<name>A0A516V315_9GAMM</name>
<dbReference type="OrthoDB" id="6058283at2"/>
<dbReference type="EMBL" id="CP041742">
    <property type="protein sequence ID" value="QDQ72903.1"/>
    <property type="molecule type" value="Genomic_DNA"/>
</dbReference>
<dbReference type="Proteomes" id="UP000315891">
    <property type="component" value="Chromosome"/>
</dbReference>
<dbReference type="AlphaFoldDB" id="A0A516V315"/>
<evidence type="ECO:0000313" key="2">
    <source>
        <dbReference type="EMBL" id="QDQ72903.1"/>
    </source>
</evidence>
<keyword evidence="3" id="KW-1185">Reference proteome</keyword>
<sequence>MDIRGEPLMWALLLEFISPLLAGLSRLVFSRAGMWVVSTLVFLGIGFGTQQYALPAVTSYFEQGFGGLPANAAAWVGFFRIDVYCSIIVSAYAAAFAKRLILKRLTGTT</sequence>
<gene>
    <name evidence="2" type="ORF">FNZ56_02920</name>
</gene>
<keyword evidence="1" id="KW-0472">Membrane</keyword>
<organism evidence="2 3">
    <name type="scientific">Pseudoluteimonas lycopersici</name>
    <dbReference type="NCBI Taxonomy" id="1324796"/>
    <lineage>
        <taxon>Bacteria</taxon>
        <taxon>Pseudomonadati</taxon>
        <taxon>Pseudomonadota</taxon>
        <taxon>Gammaproteobacteria</taxon>
        <taxon>Lysobacterales</taxon>
        <taxon>Lysobacteraceae</taxon>
        <taxon>Pseudoluteimonas</taxon>
    </lineage>
</organism>
<reference evidence="2 3" key="1">
    <citation type="submission" date="2019-07" db="EMBL/GenBank/DDBJ databases">
        <title>Lysobacter weifangensis sp. nov., isolated from bensulfuron-methyl contaminated farmland soil.</title>
        <authorList>
            <person name="Zhao H."/>
        </authorList>
    </citation>
    <scope>NUCLEOTIDE SEQUENCE [LARGE SCALE GENOMIC DNA]</scope>
    <source>
        <strain evidence="2 3">CC-Bw-6</strain>
    </source>
</reference>
<accession>A0A516V315</accession>
<feature type="transmembrane region" description="Helical" evidence="1">
    <location>
        <begin position="73"/>
        <end position="95"/>
    </location>
</feature>
<dbReference type="InterPro" id="IPR019670">
    <property type="entry name" value="DUF2523"/>
</dbReference>
<feature type="transmembrane region" description="Helical" evidence="1">
    <location>
        <begin position="7"/>
        <end position="25"/>
    </location>
</feature>
<evidence type="ECO:0000256" key="1">
    <source>
        <dbReference type="SAM" id="Phobius"/>
    </source>
</evidence>
<protein>
    <submittedName>
        <fullName evidence="2">DUF2523 domain-containing protein</fullName>
    </submittedName>
</protein>
<proteinExistence type="predicted"/>
<keyword evidence="1" id="KW-0812">Transmembrane</keyword>
<evidence type="ECO:0000313" key="3">
    <source>
        <dbReference type="Proteomes" id="UP000315891"/>
    </source>
</evidence>
<feature type="transmembrane region" description="Helical" evidence="1">
    <location>
        <begin position="32"/>
        <end position="53"/>
    </location>
</feature>
<keyword evidence="1" id="KW-1133">Transmembrane helix</keyword>
<dbReference type="Pfam" id="PF10734">
    <property type="entry name" value="DUF2523"/>
    <property type="match status" value="1"/>
</dbReference>